<accession>A0ABS0PKS0</accession>
<dbReference type="InterPro" id="IPR036390">
    <property type="entry name" value="WH_DNA-bd_sf"/>
</dbReference>
<dbReference type="Pfam" id="PF07729">
    <property type="entry name" value="FCD"/>
    <property type="match status" value="1"/>
</dbReference>
<dbReference type="SMART" id="SM00345">
    <property type="entry name" value="HTH_GNTR"/>
    <property type="match status" value="2"/>
</dbReference>
<keyword evidence="2" id="KW-0238">DNA-binding</keyword>
<dbReference type="SUPFAM" id="SSF48008">
    <property type="entry name" value="GntR ligand-binding domain-like"/>
    <property type="match status" value="1"/>
</dbReference>
<dbReference type="Gene3D" id="1.10.10.10">
    <property type="entry name" value="Winged helix-like DNA-binding domain superfamily/Winged helix DNA-binding domain"/>
    <property type="match status" value="2"/>
</dbReference>
<dbReference type="Gene3D" id="1.20.120.530">
    <property type="entry name" value="GntR ligand-binding domain-like"/>
    <property type="match status" value="1"/>
</dbReference>
<dbReference type="RefSeq" id="WP_197959183.1">
    <property type="nucleotide sequence ID" value="NZ_JACCHP010000004.1"/>
</dbReference>
<keyword evidence="7" id="KW-1185">Reference proteome</keyword>
<dbReference type="SUPFAM" id="SSF46785">
    <property type="entry name" value="Winged helix' DNA-binding domain"/>
    <property type="match status" value="2"/>
</dbReference>
<keyword evidence="1" id="KW-0805">Transcription regulation</keyword>
<dbReference type="EMBL" id="JACCHP010000004">
    <property type="protein sequence ID" value="MBH5397786.1"/>
    <property type="molecule type" value="Genomic_DNA"/>
</dbReference>
<sequence length="303" mass="33746">MTASDSSRQRAAKSIGSERAEHLAGLIMALARRDGMKAGDRLIEQRLADALDLSRAPIRLGLKALEAAGLARGEPHRGFVLTKNPTSGAAQPALAAVRRGEQVYASIAGDVLSSRLTADVTEAELMRRYDLSRAELQRLLDRIAAEGWIARLPGYGWRFAETVASPAAQAQATAFRVVIEPAAIAQPGYELSHEVIVRLRERQQRVLDGEFEKMTIGEIYQSGCDFHEEIIRGAQNPFFVEALRRVNSIRRLFAYRSFADRDGMRRHVREHLRLLDVLELRRYGDAAELMAKHLRRPLVAGLS</sequence>
<dbReference type="PANTHER" id="PTHR43537">
    <property type="entry name" value="TRANSCRIPTIONAL REGULATOR, GNTR FAMILY"/>
    <property type="match status" value="1"/>
</dbReference>
<comment type="caution">
    <text evidence="6">The sequence shown here is derived from an EMBL/GenBank/DDBJ whole genome shotgun (WGS) entry which is preliminary data.</text>
</comment>
<name>A0ABS0PKS0_9BRAD</name>
<feature type="domain" description="HTH gntR-type" evidence="4">
    <location>
        <begin position="23"/>
        <end position="81"/>
    </location>
</feature>
<feature type="domain" description="GntR C-terminal" evidence="5">
    <location>
        <begin position="171"/>
        <end position="296"/>
    </location>
</feature>
<protein>
    <submittedName>
        <fullName evidence="6">GntR family transcriptional regulator</fullName>
    </submittedName>
</protein>
<dbReference type="Proteomes" id="UP000807370">
    <property type="component" value="Unassembled WGS sequence"/>
</dbReference>
<evidence type="ECO:0000256" key="2">
    <source>
        <dbReference type="ARBA" id="ARBA00023125"/>
    </source>
</evidence>
<evidence type="ECO:0000259" key="5">
    <source>
        <dbReference type="SMART" id="SM00895"/>
    </source>
</evidence>
<gene>
    <name evidence="6" type="ORF">HZZ13_08255</name>
</gene>
<keyword evidence="3" id="KW-0804">Transcription</keyword>
<organism evidence="6 7">
    <name type="scientific">Bradyrhizobium agreste</name>
    <dbReference type="NCBI Taxonomy" id="2751811"/>
    <lineage>
        <taxon>Bacteria</taxon>
        <taxon>Pseudomonadati</taxon>
        <taxon>Pseudomonadota</taxon>
        <taxon>Alphaproteobacteria</taxon>
        <taxon>Hyphomicrobiales</taxon>
        <taxon>Nitrobacteraceae</taxon>
        <taxon>Bradyrhizobium</taxon>
    </lineage>
</organism>
<dbReference type="InterPro" id="IPR011711">
    <property type="entry name" value="GntR_C"/>
</dbReference>
<dbReference type="SMART" id="SM00895">
    <property type="entry name" value="FCD"/>
    <property type="match status" value="1"/>
</dbReference>
<evidence type="ECO:0000313" key="6">
    <source>
        <dbReference type="EMBL" id="MBH5397786.1"/>
    </source>
</evidence>
<dbReference type="PANTHER" id="PTHR43537:SF52">
    <property type="entry name" value="FATTY ACID METABOLISM REGULATOR PROTEIN"/>
    <property type="match status" value="1"/>
</dbReference>
<evidence type="ECO:0000313" key="7">
    <source>
        <dbReference type="Proteomes" id="UP000807370"/>
    </source>
</evidence>
<dbReference type="InterPro" id="IPR000524">
    <property type="entry name" value="Tscrpt_reg_HTH_GntR"/>
</dbReference>
<dbReference type="InterPro" id="IPR036388">
    <property type="entry name" value="WH-like_DNA-bd_sf"/>
</dbReference>
<evidence type="ECO:0000259" key="4">
    <source>
        <dbReference type="SMART" id="SM00345"/>
    </source>
</evidence>
<proteinExistence type="predicted"/>
<feature type="domain" description="HTH gntR-type" evidence="4">
    <location>
        <begin position="103"/>
        <end position="159"/>
    </location>
</feature>
<dbReference type="InterPro" id="IPR008920">
    <property type="entry name" value="TF_FadR/GntR_C"/>
</dbReference>
<reference evidence="6 7" key="1">
    <citation type="submission" date="2020-07" db="EMBL/GenBank/DDBJ databases">
        <title>Bradyrhizobium diversity isolated from nodules of indigenous legumes of Western Australia.</title>
        <authorList>
            <person name="Klepa M.S."/>
        </authorList>
    </citation>
    <scope>NUCLEOTIDE SEQUENCE [LARGE SCALE GENOMIC DNA]</scope>
    <source>
        <strain evidence="6 7">CNPSo 4010</strain>
    </source>
</reference>
<evidence type="ECO:0000256" key="1">
    <source>
        <dbReference type="ARBA" id="ARBA00023015"/>
    </source>
</evidence>
<evidence type="ECO:0000256" key="3">
    <source>
        <dbReference type="ARBA" id="ARBA00023163"/>
    </source>
</evidence>